<dbReference type="PANTHER" id="PTHR46819:SF1">
    <property type="entry name" value="EF-HAND CALCIUM-BINDING DOMAIN-CONTAINING PROTEIN 7"/>
    <property type="match status" value="1"/>
</dbReference>
<evidence type="ECO:0000256" key="5">
    <source>
        <dbReference type="ARBA" id="ARBA00023136"/>
    </source>
</evidence>
<dbReference type="InterPro" id="IPR018247">
    <property type="entry name" value="EF_Hand_1_Ca_BS"/>
</dbReference>
<name>A0ABR3L350_TRISP</name>
<dbReference type="PANTHER" id="PTHR46819">
    <property type="entry name" value="EF-HAND CALCIUM-BINDING DOMAIN-CONTAINING PROTEIN 7"/>
    <property type="match status" value="1"/>
</dbReference>
<evidence type="ECO:0000259" key="6">
    <source>
        <dbReference type="PROSITE" id="PS50222"/>
    </source>
</evidence>
<feature type="domain" description="EF-hand" evidence="6">
    <location>
        <begin position="319"/>
        <end position="354"/>
    </location>
</feature>
<keyword evidence="5" id="KW-0472">Membrane</keyword>
<organism evidence="7 8">
    <name type="scientific">Trichinella spiralis</name>
    <name type="common">Trichina worm</name>
    <dbReference type="NCBI Taxonomy" id="6334"/>
    <lineage>
        <taxon>Eukaryota</taxon>
        <taxon>Metazoa</taxon>
        <taxon>Ecdysozoa</taxon>
        <taxon>Nematoda</taxon>
        <taxon>Enoplea</taxon>
        <taxon>Dorylaimia</taxon>
        <taxon>Trichinellida</taxon>
        <taxon>Trichinellidae</taxon>
        <taxon>Trichinella</taxon>
    </lineage>
</organism>
<evidence type="ECO:0000256" key="3">
    <source>
        <dbReference type="ARBA" id="ARBA00022737"/>
    </source>
</evidence>
<protein>
    <submittedName>
        <fullName evidence="7">EF-hand calcium-binding domain-containing protein</fullName>
    </submittedName>
</protein>
<comment type="caution">
    <text evidence="7">The sequence shown here is derived from an EMBL/GenBank/DDBJ whole genome shotgun (WGS) entry which is preliminary data.</text>
</comment>
<comment type="subcellular location">
    <subcellularLocation>
        <location evidence="1">Membrane</location>
    </subcellularLocation>
</comment>
<gene>
    <name evidence="7" type="ORF">TSPI_10775</name>
</gene>
<dbReference type="Proteomes" id="UP001558632">
    <property type="component" value="Unassembled WGS sequence"/>
</dbReference>
<keyword evidence="4" id="KW-0106">Calcium</keyword>
<evidence type="ECO:0000313" key="8">
    <source>
        <dbReference type="Proteomes" id="UP001558632"/>
    </source>
</evidence>
<dbReference type="EMBL" id="JBEUSY010000042">
    <property type="protein sequence ID" value="KAL1245988.1"/>
    <property type="molecule type" value="Genomic_DNA"/>
</dbReference>
<feature type="domain" description="EF-hand" evidence="6">
    <location>
        <begin position="80"/>
        <end position="115"/>
    </location>
</feature>
<evidence type="ECO:0000256" key="4">
    <source>
        <dbReference type="ARBA" id="ARBA00022837"/>
    </source>
</evidence>
<dbReference type="InterPro" id="IPR052266">
    <property type="entry name" value="Miro-EF-hand_domain"/>
</dbReference>
<dbReference type="InterPro" id="IPR011992">
    <property type="entry name" value="EF-hand-dom_pair"/>
</dbReference>
<evidence type="ECO:0000313" key="7">
    <source>
        <dbReference type="EMBL" id="KAL1245988.1"/>
    </source>
</evidence>
<sequence>MAAFTYSETEMMETSDEKEAEIAFVLIKGSLSCDLKTVDELLQALQVAGCSPSIDDLPKSEECPFSFLTFCEIFKMIKPVKEDTLRDAFRCFDKSNCGTISISKLNALMTENNSQLMDFEIDALNSKVDSDDGEQSIEYNKLIICYEEAINELKQLSLANYKMLKKDETKLSPNDDGNNDDANDTMNCVERRGFFVLDHIENQTIISSHQYRITNVELQNITIEIQHLAGAFDTKPMQTVDVWIIIYDEDDRVVQLSATDSDTSQGKSIIHQQLPAGRYIIVPFTTQCLFKPRKTIESEKNKVPLLKVDRAGKPCLTKEMKLALMNIFDLCDLDNNGTLTREEFNLYNIRTGDETVSDEEWNVIQEHFDLKNEELTLRDFLELHEMEAEDCKSDTTDMWLSLESMGCNYKLELDEVINRIYKIFVASQSKVAIEQIEVLHIQTISSGKWQALCHFLSENFHHILHESDTYKLLLYERNEFAAILFESKNLNNEEQIEFSFEKSQNFILSTKTKTEVHPSSAIQIVAFGIPKQLGHPIKVVAESVPSEKA</sequence>
<dbReference type="Gene3D" id="1.10.238.10">
    <property type="entry name" value="EF-hand"/>
    <property type="match status" value="2"/>
</dbReference>
<accession>A0ABR3L350</accession>
<proteinExistence type="predicted"/>
<keyword evidence="3" id="KW-0677">Repeat</keyword>
<keyword evidence="8" id="KW-1185">Reference proteome</keyword>
<dbReference type="PROSITE" id="PS00018">
    <property type="entry name" value="EF_HAND_1"/>
    <property type="match status" value="1"/>
</dbReference>
<keyword evidence="2" id="KW-0479">Metal-binding</keyword>
<dbReference type="PROSITE" id="PS50222">
    <property type="entry name" value="EF_HAND_2"/>
    <property type="match status" value="2"/>
</dbReference>
<evidence type="ECO:0000256" key="2">
    <source>
        <dbReference type="ARBA" id="ARBA00022723"/>
    </source>
</evidence>
<dbReference type="SUPFAM" id="SSF47473">
    <property type="entry name" value="EF-hand"/>
    <property type="match status" value="1"/>
</dbReference>
<dbReference type="InterPro" id="IPR002048">
    <property type="entry name" value="EF_hand_dom"/>
</dbReference>
<evidence type="ECO:0000256" key="1">
    <source>
        <dbReference type="ARBA" id="ARBA00004370"/>
    </source>
</evidence>
<reference evidence="7 8" key="1">
    <citation type="submission" date="2024-07" db="EMBL/GenBank/DDBJ databases">
        <title>Enhanced genomic and transcriptomic resources for Trichinella pseudospiralis and T. spiralis underpin the discovery of pronounced molecular differences between stages and species.</title>
        <authorList>
            <person name="Pasi K.K."/>
            <person name="La Rosa G."/>
            <person name="Gomez-Morales M.A."/>
            <person name="Tosini F."/>
            <person name="Sumanam S."/>
            <person name="Young N.D."/>
            <person name="Chang B.C."/>
            <person name="Robin G.B."/>
        </authorList>
    </citation>
    <scope>NUCLEOTIDE SEQUENCE [LARGE SCALE GENOMIC DNA]</scope>
    <source>
        <strain evidence="7">ISS534</strain>
    </source>
</reference>